<sequence length="107" mass="11638">MKDPNKTFLDVNKTFFGVLLLLSAAVTGFGGYHALMQTNQLVIDTLLVGSVNAVQLGTRWADIILWFTVSNAVGTGLLVIGAFQAFSRHLVWRHPVKVKALDPAGEQ</sequence>
<geneLocation type="plasmid" evidence="3 5">
    <name>pZXPA-20-602k</name>
</geneLocation>
<evidence type="ECO:0000313" key="2">
    <source>
        <dbReference type="EMBL" id="ORL58759.1"/>
    </source>
</evidence>
<reference evidence="3 5" key="2">
    <citation type="submission" date="2020-09" db="EMBL/GenBank/DDBJ databases">
        <title>Co-existence of a novel multidrug-resistance efflux pump with carbapenem resistance gene blaVIM-2 in one megaplasmid in Pseudomonas putida.</title>
        <authorList>
            <person name="Peng K."/>
            <person name="Li R."/>
        </authorList>
    </citation>
    <scope>NUCLEOTIDE SEQUENCE [LARGE SCALE GENOMIC DNA]</scope>
    <source>
        <strain evidence="3 5">ZXPA-20</strain>
        <plasmid evidence="3 5">pZXPA-20-602k</plasmid>
    </source>
</reference>
<dbReference type="Proteomes" id="UP000193675">
    <property type="component" value="Unassembled WGS sequence"/>
</dbReference>
<organism evidence="2 4">
    <name type="scientific">Pseudomonas putida</name>
    <name type="common">Arthrobacter siderocapsulatus</name>
    <dbReference type="NCBI Taxonomy" id="303"/>
    <lineage>
        <taxon>Bacteria</taxon>
        <taxon>Pseudomonadati</taxon>
        <taxon>Pseudomonadota</taxon>
        <taxon>Gammaproteobacteria</taxon>
        <taxon>Pseudomonadales</taxon>
        <taxon>Pseudomonadaceae</taxon>
        <taxon>Pseudomonas</taxon>
    </lineage>
</organism>
<accession>A0A1X0ZX68</accession>
<gene>
    <name evidence="2" type="ORF">B7H17_24840</name>
    <name evidence="3" type="ORF">ID616_29905</name>
</gene>
<keyword evidence="1" id="KW-0812">Transmembrane</keyword>
<dbReference type="EMBL" id="NBWC01000049">
    <property type="protein sequence ID" value="ORL58759.1"/>
    <property type="molecule type" value="Genomic_DNA"/>
</dbReference>
<evidence type="ECO:0000313" key="4">
    <source>
        <dbReference type="Proteomes" id="UP000193675"/>
    </source>
</evidence>
<dbReference type="EMBL" id="CP061724">
    <property type="protein sequence ID" value="QOD01447.1"/>
    <property type="molecule type" value="Genomic_DNA"/>
</dbReference>
<keyword evidence="1" id="KW-1133">Transmembrane helix</keyword>
<dbReference type="RefSeq" id="WP_084851720.1">
    <property type="nucleotide sequence ID" value="NZ_CP061724.1"/>
</dbReference>
<reference evidence="2 4" key="1">
    <citation type="submission" date="2017-04" db="EMBL/GenBank/DDBJ databases">
        <title>Presence of VIM-2 positive Pseudomonas species in chickens and their surrounding environment.</title>
        <authorList>
            <person name="Zhang R."/>
        </authorList>
    </citation>
    <scope>NUCLEOTIDE SEQUENCE [LARGE SCALE GENOMIC DNA]</scope>
    <source>
        <strain evidence="2 4">DZ-C18</strain>
    </source>
</reference>
<feature type="transmembrane region" description="Helical" evidence="1">
    <location>
        <begin position="63"/>
        <end position="83"/>
    </location>
</feature>
<feature type="transmembrane region" description="Helical" evidence="1">
    <location>
        <begin position="15"/>
        <end position="34"/>
    </location>
</feature>
<evidence type="ECO:0000256" key="1">
    <source>
        <dbReference type="SAM" id="Phobius"/>
    </source>
</evidence>
<name>A0A1X0ZX68_PSEPU</name>
<dbReference type="Proteomes" id="UP000516786">
    <property type="component" value="Plasmid pZXPA-20-602k"/>
</dbReference>
<keyword evidence="3" id="KW-0614">Plasmid</keyword>
<evidence type="ECO:0000313" key="3">
    <source>
        <dbReference type="EMBL" id="QOD01447.1"/>
    </source>
</evidence>
<dbReference type="AlphaFoldDB" id="A0A1X0ZX68"/>
<evidence type="ECO:0000313" key="5">
    <source>
        <dbReference type="Proteomes" id="UP000516786"/>
    </source>
</evidence>
<protein>
    <submittedName>
        <fullName evidence="2">Uncharacterized protein</fullName>
    </submittedName>
</protein>
<proteinExistence type="predicted"/>
<keyword evidence="1" id="KW-0472">Membrane</keyword>